<sequence>MWVKLLSVTVTSIALSGCFSSSPKPAVIIVEKSINQQNIDQTRLASNAILSKKTNNILIKKKSSTKSWSIPVTGKVIKTFSKQHLGLTFDTKPGQTVHAIRDGVVVYSGDKMKSHGKMIIIKHPLGFYSSYIHNQSLKVADGDQVKKGQIIALTGESSFYFEMKKFKAPINPLKYLK</sequence>
<name>A0A1W1DC49_9ZZZZ</name>
<dbReference type="EMBL" id="FPHQ01000309">
    <property type="protein sequence ID" value="SFV78168.1"/>
    <property type="molecule type" value="Genomic_DNA"/>
</dbReference>
<dbReference type="PANTHER" id="PTHR21666:SF289">
    <property type="entry name" value="L-ALA--D-GLU ENDOPEPTIDASE"/>
    <property type="match status" value="1"/>
</dbReference>
<dbReference type="SUPFAM" id="SSF51261">
    <property type="entry name" value="Duplicated hybrid motif"/>
    <property type="match status" value="1"/>
</dbReference>
<reference evidence="3" key="1">
    <citation type="submission" date="2016-10" db="EMBL/GenBank/DDBJ databases">
        <authorList>
            <person name="de Groot N.N."/>
        </authorList>
    </citation>
    <scope>NUCLEOTIDE SEQUENCE</scope>
</reference>
<evidence type="ECO:0000259" key="2">
    <source>
        <dbReference type="Pfam" id="PF01551"/>
    </source>
</evidence>
<dbReference type="Pfam" id="PF01551">
    <property type="entry name" value="Peptidase_M23"/>
    <property type="match status" value="1"/>
</dbReference>
<dbReference type="CDD" id="cd12797">
    <property type="entry name" value="M23_peptidase"/>
    <property type="match status" value="1"/>
</dbReference>
<dbReference type="Gene3D" id="2.70.70.10">
    <property type="entry name" value="Glucose Permease (Domain IIA)"/>
    <property type="match status" value="1"/>
</dbReference>
<dbReference type="AlphaFoldDB" id="A0A1W1DC49"/>
<dbReference type="InterPro" id="IPR016047">
    <property type="entry name" value="M23ase_b-sheet_dom"/>
</dbReference>
<dbReference type="PROSITE" id="PS51257">
    <property type="entry name" value="PROKAR_LIPOPROTEIN"/>
    <property type="match status" value="1"/>
</dbReference>
<keyword evidence="3" id="KW-0449">Lipoprotein</keyword>
<organism evidence="3">
    <name type="scientific">hydrothermal vent metagenome</name>
    <dbReference type="NCBI Taxonomy" id="652676"/>
    <lineage>
        <taxon>unclassified sequences</taxon>
        <taxon>metagenomes</taxon>
        <taxon>ecological metagenomes</taxon>
    </lineage>
</organism>
<dbReference type="EMBL" id="FPHW01000144">
    <property type="protein sequence ID" value="SFV84562.1"/>
    <property type="molecule type" value="Genomic_DNA"/>
</dbReference>
<feature type="domain" description="M23ase beta-sheet core" evidence="2">
    <location>
        <begin position="83"/>
        <end position="172"/>
    </location>
</feature>
<dbReference type="InterPro" id="IPR050570">
    <property type="entry name" value="Cell_wall_metabolism_enzyme"/>
</dbReference>
<evidence type="ECO:0000313" key="3">
    <source>
        <dbReference type="EMBL" id="SFV78168.1"/>
    </source>
</evidence>
<gene>
    <name evidence="3" type="ORF">MNB_SUP05-10-1087</name>
    <name evidence="4" type="ORF">MNB_SUP05-7-37</name>
</gene>
<dbReference type="GO" id="GO:0004222">
    <property type="term" value="F:metalloendopeptidase activity"/>
    <property type="evidence" value="ECO:0007669"/>
    <property type="project" value="TreeGrafter"/>
</dbReference>
<protein>
    <submittedName>
        <fullName evidence="3">Lipoprotein NlpD</fullName>
    </submittedName>
</protein>
<keyword evidence="1" id="KW-0732">Signal</keyword>
<dbReference type="InterPro" id="IPR011055">
    <property type="entry name" value="Dup_hybrid_motif"/>
</dbReference>
<accession>A0A1W1DC49</accession>
<evidence type="ECO:0000313" key="4">
    <source>
        <dbReference type="EMBL" id="SFV84562.1"/>
    </source>
</evidence>
<evidence type="ECO:0000256" key="1">
    <source>
        <dbReference type="ARBA" id="ARBA00022729"/>
    </source>
</evidence>
<proteinExistence type="predicted"/>
<dbReference type="PANTHER" id="PTHR21666">
    <property type="entry name" value="PEPTIDASE-RELATED"/>
    <property type="match status" value="1"/>
</dbReference>